<keyword evidence="1" id="KW-0963">Cytoplasm</keyword>
<dbReference type="GO" id="GO:0008270">
    <property type="term" value="F:zinc ion binding"/>
    <property type="evidence" value="ECO:0007669"/>
    <property type="project" value="InterPro"/>
</dbReference>
<dbReference type="InterPro" id="IPR002933">
    <property type="entry name" value="Peptidase_M20"/>
</dbReference>
<dbReference type="Pfam" id="PF01546">
    <property type="entry name" value="Peptidase_M20"/>
    <property type="match status" value="1"/>
</dbReference>
<gene>
    <name evidence="8" type="ordered locus">Tlie_1473</name>
</gene>
<keyword evidence="7" id="KW-0170">Cobalt</keyword>
<dbReference type="GO" id="GO:0008777">
    <property type="term" value="F:acetylornithine deacetylase activity"/>
    <property type="evidence" value="ECO:0007669"/>
    <property type="project" value="UniProtKB-EC"/>
</dbReference>
<evidence type="ECO:0000256" key="3">
    <source>
        <dbReference type="ARBA" id="ARBA00022723"/>
    </source>
</evidence>
<evidence type="ECO:0000256" key="4">
    <source>
        <dbReference type="ARBA" id="ARBA00022801"/>
    </source>
</evidence>
<reference evidence="8 9" key="2">
    <citation type="journal article" date="2012" name="Stand. Genomic Sci.">
        <title>Genome sequence of the moderately thermophilic, amino-acid-degrading and sulfur-reducing bacterium Thermovirga lienii type strain (Cas60314(T)).</title>
        <authorList>
            <person name="Goker M."/>
            <person name="Saunders E."/>
            <person name="Lapidus A."/>
            <person name="Nolan M."/>
            <person name="Lucas S."/>
            <person name="Hammon N."/>
            <person name="Deshpande S."/>
            <person name="Cheng J.F."/>
            <person name="Han C."/>
            <person name="Tapia R."/>
            <person name="Goodwin L.A."/>
            <person name="Pitluck S."/>
            <person name="Liolios K."/>
            <person name="Mavromatis K."/>
            <person name="Pagani I."/>
            <person name="Ivanova N."/>
            <person name="Mikhailova N."/>
            <person name="Pati A."/>
            <person name="Chen A."/>
            <person name="Palaniappan K."/>
            <person name="Land M."/>
            <person name="Chang Y.J."/>
            <person name="Jeffries C.D."/>
            <person name="Brambilla E.M."/>
            <person name="Rohde M."/>
            <person name="Spring S."/>
            <person name="Detter J.C."/>
            <person name="Woyke T."/>
            <person name="Bristow J."/>
            <person name="Eisen J.A."/>
            <person name="Markowitz V."/>
            <person name="Hugenholtz P."/>
            <person name="Kyrpides N.C."/>
            <person name="Klenk H.P."/>
        </authorList>
    </citation>
    <scope>NUCLEOTIDE SEQUENCE [LARGE SCALE GENOMIC DNA]</scope>
    <source>
        <strain evidence="9">ATCC BAA-1197 / DSM 17291 / Cas60314</strain>
    </source>
</reference>
<evidence type="ECO:0000313" key="9">
    <source>
        <dbReference type="Proteomes" id="UP000005868"/>
    </source>
</evidence>
<dbReference type="NCBIfam" id="TIGR01902">
    <property type="entry name" value="dapE-lys-deAc"/>
    <property type="match status" value="1"/>
</dbReference>
<dbReference type="eggNOG" id="COG0624">
    <property type="taxonomic scope" value="Bacteria"/>
</dbReference>
<dbReference type="STRING" id="580340.Tlie_1473"/>
<dbReference type="GO" id="GO:0050897">
    <property type="term" value="F:cobalt ion binding"/>
    <property type="evidence" value="ECO:0007669"/>
    <property type="project" value="InterPro"/>
</dbReference>
<dbReference type="SUPFAM" id="SSF53187">
    <property type="entry name" value="Zn-dependent exopeptidases"/>
    <property type="match status" value="1"/>
</dbReference>
<dbReference type="AlphaFoldDB" id="G7V709"/>
<dbReference type="KEGG" id="tli:Tlie_1473"/>
<keyword evidence="9" id="KW-1185">Reference proteome</keyword>
<keyword evidence="5" id="KW-0862">Zinc</keyword>
<keyword evidence="3" id="KW-0479">Metal-binding</keyword>
<sequence length="353" mass="38153">MHELEKKAIELLAAIVKISSISGHEKDASNALSASLPAFGWEKSYVDEMGNVVAHRGEGEKELILLGHIDTVPGGPPFSMSEGCLIGRGAVDAKGPLCAMAVAGGSCTLPEGWTITLIGATGEEEDSRGAKFRLNLHSPQGCIIGEPTGTCGIATSYRGRILTRICSRDEGAHRSWSSGPMTKVILTVAKIIETLSPKTQNQDRESIANISSSVTYMKGEESHGRTAEVLLDVRVPPCKLLDDVARQIESICSYFDVDFSFVDMARPHQVDKNDPMVVALRRAIRINGYKPRLLAKSGTSDFNTVAPWGCPMAVYGPGDSLLEHTEGEKIDLKEYITAINILKDGIHSFLEMK</sequence>
<dbReference type="HOGENOM" id="CLU_021802_2_0_0"/>
<evidence type="ECO:0000256" key="5">
    <source>
        <dbReference type="ARBA" id="ARBA00022833"/>
    </source>
</evidence>
<dbReference type="PANTHER" id="PTHR43808:SF28">
    <property type="entry name" value="[LYSW]-LYSINE_[LYSW]-ORNITHINE HYDROLASE"/>
    <property type="match status" value="1"/>
</dbReference>
<evidence type="ECO:0000256" key="1">
    <source>
        <dbReference type="ARBA" id="ARBA00022490"/>
    </source>
</evidence>
<protein>
    <submittedName>
        <fullName evidence="8">Acetylornithine deacetylase, N2-acetyl-L-lysine deacetylase</fullName>
        <ecNumber evidence="8">3.5.1.-</ecNumber>
        <ecNumber evidence="8">3.5.1.16</ecNumber>
    </submittedName>
</protein>
<dbReference type="GO" id="GO:0009085">
    <property type="term" value="P:lysine biosynthetic process"/>
    <property type="evidence" value="ECO:0007669"/>
    <property type="project" value="UniProtKB-KW"/>
</dbReference>
<organism evidence="8 9">
    <name type="scientific">Thermovirga lienii (strain ATCC BAA-1197 / DSM 17291 / Cas60314)</name>
    <dbReference type="NCBI Taxonomy" id="580340"/>
    <lineage>
        <taxon>Bacteria</taxon>
        <taxon>Thermotogati</taxon>
        <taxon>Synergistota</taxon>
        <taxon>Synergistia</taxon>
        <taxon>Synergistales</taxon>
        <taxon>Thermovirgaceae</taxon>
        <taxon>Thermovirga</taxon>
    </lineage>
</organism>
<dbReference type="OrthoDB" id="9792335at2"/>
<evidence type="ECO:0000256" key="6">
    <source>
        <dbReference type="ARBA" id="ARBA00023154"/>
    </source>
</evidence>
<proteinExistence type="predicted"/>
<name>G7V709_THELD</name>
<dbReference type="PANTHER" id="PTHR43808">
    <property type="entry name" value="ACETYLORNITHINE DEACETYLASE"/>
    <property type="match status" value="1"/>
</dbReference>
<reference evidence="9" key="1">
    <citation type="submission" date="2011-10" db="EMBL/GenBank/DDBJ databases">
        <title>The complete genome of chromosome of Thermovirga lienii DSM 17291.</title>
        <authorList>
            <consortium name="US DOE Joint Genome Institute (JGI-PGF)"/>
            <person name="Lucas S."/>
            <person name="Copeland A."/>
            <person name="Lapidus A."/>
            <person name="Glavina del Rio T."/>
            <person name="Dalin E."/>
            <person name="Tice H."/>
            <person name="Bruce D."/>
            <person name="Goodwin L."/>
            <person name="Pitluck S."/>
            <person name="Peters L."/>
            <person name="Mikhailova N."/>
            <person name="Saunders E."/>
            <person name="Kyrpides N."/>
            <person name="Mavromatis K."/>
            <person name="Ivanova N."/>
            <person name="Last F.I."/>
            <person name="Brettin T."/>
            <person name="Detter J.C."/>
            <person name="Han C."/>
            <person name="Larimer F."/>
            <person name="Land M."/>
            <person name="Hauser L."/>
            <person name="Markowitz V."/>
            <person name="Cheng J.-F."/>
            <person name="Hugenholtz P."/>
            <person name="Woyke T."/>
            <person name="Wu D."/>
            <person name="Spring S."/>
            <person name="Schroeder M."/>
            <person name="Brambilla E.-M."/>
            <person name="Klenk H.-P."/>
            <person name="Eisen J.A."/>
        </authorList>
    </citation>
    <scope>NUCLEOTIDE SEQUENCE [LARGE SCALE GENOMIC DNA]</scope>
    <source>
        <strain evidence="9">ATCC BAA-1197 / DSM 17291 / Cas60314</strain>
    </source>
</reference>
<dbReference type="Gene3D" id="3.40.630.10">
    <property type="entry name" value="Zn peptidases"/>
    <property type="match status" value="2"/>
</dbReference>
<accession>G7V709</accession>
<dbReference type="InterPro" id="IPR010175">
    <property type="entry name" value="LysK"/>
</dbReference>
<evidence type="ECO:0000256" key="7">
    <source>
        <dbReference type="ARBA" id="ARBA00023285"/>
    </source>
</evidence>
<evidence type="ECO:0000313" key="8">
    <source>
        <dbReference type="EMBL" id="AER67198.1"/>
    </source>
</evidence>
<dbReference type="Proteomes" id="UP000005868">
    <property type="component" value="Chromosome"/>
</dbReference>
<evidence type="ECO:0000256" key="2">
    <source>
        <dbReference type="ARBA" id="ARBA00022605"/>
    </source>
</evidence>
<dbReference type="EC" id="3.5.1.-" evidence="8"/>
<keyword evidence="2" id="KW-0028">Amino-acid biosynthesis</keyword>
<keyword evidence="6" id="KW-0457">Lysine biosynthesis</keyword>
<dbReference type="EC" id="3.5.1.16" evidence="8"/>
<dbReference type="EMBL" id="CP003096">
    <property type="protein sequence ID" value="AER67198.1"/>
    <property type="molecule type" value="Genomic_DNA"/>
</dbReference>
<dbReference type="InterPro" id="IPR050072">
    <property type="entry name" value="Peptidase_M20A"/>
</dbReference>
<keyword evidence="4 8" id="KW-0378">Hydrolase</keyword>